<organism evidence="1 2">
    <name type="scientific">Pistacia atlantica</name>
    <dbReference type="NCBI Taxonomy" id="434234"/>
    <lineage>
        <taxon>Eukaryota</taxon>
        <taxon>Viridiplantae</taxon>
        <taxon>Streptophyta</taxon>
        <taxon>Embryophyta</taxon>
        <taxon>Tracheophyta</taxon>
        <taxon>Spermatophyta</taxon>
        <taxon>Magnoliopsida</taxon>
        <taxon>eudicotyledons</taxon>
        <taxon>Gunneridae</taxon>
        <taxon>Pentapetalae</taxon>
        <taxon>rosids</taxon>
        <taxon>malvids</taxon>
        <taxon>Sapindales</taxon>
        <taxon>Anacardiaceae</taxon>
        <taxon>Pistacia</taxon>
    </lineage>
</organism>
<protein>
    <submittedName>
        <fullName evidence="1">Uncharacterized protein</fullName>
    </submittedName>
</protein>
<keyword evidence="2" id="KW-1185">Reference proteome</keyword>
<accession>A0ACC1BH78</accession>
<dbReference type="EMBL" id="CM047901">
    <property type="protein sequence ID" value="KAJ0098268.1"/>
    <property type="molecule type" value="Genomic_DNA"/>
</dbReference>
<dbReference type="Proteomes" id="UP001164250">
    <property type="component" value="Chromosome 5"/>
</dbReference>
<reference evidence="2" key="1">
    <citation type="journal article" date="2023" name="G3 (Bethesda)">
        <title>Genome assembly and association tests identify interacting loci associated with vigor, precocity, and sex in interspecific pistachio rootstocks.</title>
        <authorList>
            <person name="Palmer W."/>
            <person name="Jacygrad E."/>
            <person name="Sagayaradj S."/>
            <person name="Cavanaugh K."/>
            <person name="Han R."/>
            <person name="Bertier L."/>
            <person name="Beede B."/>
            <person name="Kafkas S."/>
            <person name="Golino D."/>
            <person name="Preece J."/>
            <person name="Michelmore R."/>
        </authorList>
    </citation>
    <scope>NUCLEOTIDE SEQUENCE [LARGE SCALE GENOMIC DNA]</scope>
</reference>
<sequence length="640" mass="71344">MAAPACIVSLLLLTMMFEASATNIKSKPIQLGSSLFPHKEPTSWLSPSGSFAFGFYKQGGGFLVGTWLTASADIIVWTANRNDPPVSSNSTLTLTMDGQLILRTTDRQSKDKIIAKSSEPASFARMFDSGNFALYNHRSQIIWSSFNFPTDTILGGQTLYTGKELISSVSETNSSTGRFCVRMQGDGNLVSYPTNTGYDETEAYWASGSYSDGHLVHGLYLNYKGELVFVNNKSEPVRALHSDSSPYNSSIIYQATLGHDGIFRLYSHYGESNTSLKWREPEEACLVKTFCGWNSYCTLYDDQPGCRCLPGTDFVDPDEMNSGCERYYIEETCAGMNTSTELYNLTSMERITWDDYPYFQAEMDKVEDCGKSCSEDCNCDVALYKEGICKKQKLPLRTARRDQGEQSSAIAFFKLSKRNITSDAGGNFVPDLPKAAKVATSKKTIVLILVMTVSFITCSCIFLGMSGFFVFKYRVAKYKWLLETGNFGSTDELTMRSFSYNELKKATKGFKEELGRGSFGAVYKGSFYKGEKLVAVKRLEKMMNDGSEREFHAEMQVIGRIHHKNLVRLLGYCAADSKRLLLNKLVRDEVDKKILENMLKVGLWCVQDEPALRPSMKSVVMMLEGITDVSIPPCPTSSSG</sequence>
<name>A0ACC1BH78_9ROSI</name>
<gene>
    <name evidence="1" type="ORF">Patl1_27789</name>
</gene>
<proteinExistence type="predicted"/>
<evidence type="ECO:0000313" key="2">
    <source>
        <dbReference type="Proteomes" id="UP001164250"/>
    </source>
</evidence>
<comment type="caution">
    <text evidence="1">The sequence shown here is derived from an EMBL/GenBank/DDBJ whole genome shotgun (WGS) entry which is preliminary data.</text>
</comment>
<evidence type="ECO:0000313" key="1">
    <source>
        <dbReference type="EMBL" id="KAJ0098268.1"/>
    </source>
</evidence>